<organism evidence="1 2">
    <name type="scientific">Hevea brasiliensis</name>
    <name type="common">Para rubber tree</name>
    <name type="synonym">Siphonia brasiliensis</name>
    <dbReference type="NCBI Taxonomy" id="3981"/>
    <lineage>
        <taxon>Eukaryota</taxon>
        <taxon>Viridiplantae</taxon>
        <taxon>Streptophyta</taxon>
        <taxon>Embryophyta</taxon>
        <taxon>Tracheophyta</taxon>
        <taxon>Spermatophyta</taxon>
        <taxon>Magnoliopsida</taxon>
        <taxon>eudicotyledons</taxon>
        <taxon>Gunneridae</taxon>
        <taxon>Pentapetalae</taxon>
        <taxon>rosids</taxon>
        <taxon>fabids</taxon>
        <taxon>Malpighiales</taxon>
        <taxon>Euphorbiaceae</taxon>
        <taxon>Crotonoideae</taxon>
        <taxon>Micrandreae</taxon>
        <taxon>Hevea</taxon>
    </lineage>
</organism>
<dbReference type="AlphaFoldDB" id="A0A6A6K685"/>
<proteinExistence type="predicted"/>
<keyword evidence="2" id="KW-1185">Reference proteome</keyword>
<comment type="caution">
    <text evidence="1">The sequence shown here is derived from an EMBL/GenBank/DDBJ whole genome shotgun (WGS) entry which is preliminary data.</text>
</comment>
<reference evidence="1 2" key="1">
    <citation type="journal article" date="2020" name="Mol. Plant">
        <title>The Chromosome-Based Rubber Tree Genome Provides New Insights into Spurge Genome Evolution and Rubber Biosynthesis.</title>
        <authorList>
            <person name="Liu J."/>
            <person name="Shi C."/>
            <person name="Shi C.C."/>
            <person name="Li W."/>
            <person name="Zhang Q.J."/>
            <person name="Zhang Y."/>
            <person name="Li K."/>
            <person name="Lu H.F."/>
            <person name="Shi C."/>
            <person name="Zhu S.T."/>
            <person name="Xiao Z.Y."/>
            <person name="Nan H."/>
            <person name="Yue Y."/>
            <person name="Zhu X.G."/>
            <person name="Wu Y."/>
            <person name="Hong X.N."/>
            <person name="Fan G.Y."/>
            <person name="Tong Y."/>
            <person name="Zhang D."/>
            <person name="Mao C.L."/>
            <person name="Liu Y.L."/>
            <person name="Hao S.J."/>
            <person name="Liu W.Q."/>
            <person name="Lv M.Q."/>
            <person name="Zhang H.B."/>
            <person name="Liu Y."/>
            <person name="Hu-Tang G.R."/>
            <person name="Wang J.P."/>
            <person name="Wang J.H."/>
            <person name="Sun Y.H."/>
            <person name="Ni S.B."/>
            <person name="Chen W.B."/>
            <person name="Zhang X.C."/>
            <person name="Jiao Y.N."/>
            <person name="Eichler E.E."/>
            <person name="Li G.H."/>
            <person name="Liu X."/>
            <person name="Gao L.Z."/>
        </authorList>
    </citation>
    <scope>NUCLEOTIDE SEQUENCE [LARGE SCALE GENOMIC DNA]</scope>
    <source>
        <strain evidence="2">cv. GT1</strain>
        <tissue evidence="1">Leaf</tissue>
    </source>
</reference>
<name>A0A6A6K685_HEVBR</name>
<sequence>MIGRFVSFDNADVLGWSSALRFKVTIPLESLCEERCDGGGDLDCLWDDTIDLRLLSYSLHHVDFRSSEVVMGDVNEILVPSEKVGGATGPVQYLNAFREVLSETALVDLGYKRYRFTWDNKEHGTVLWRKY</sequence>
<accession>A0A6A6K685</accession>
<protein>
    <submittedName>
        <fullName evidence="1">Uncharacterized protein</fullName>
    </submittedName>
</protein>
<evidence type="ECO:0000313" key="2">
    <source>
        <dbReference type="Proteomes" id="UP000467840"/>
    </source>
</evidence>
<evidence type="ECO:0000313" key="1">
    <source>
        <dbReference type="EMBL" id="KAF2283688.1"/>
    </source>
</evidence>
<dbReference type="Proteomes" id="UP000467840">
    <property type="component" value="Chromosome 12"/>
</dbReference>
<dbReference type="EMBL" id="JAAGAX010000018">
    <property type="protein sequence ID" value="KAF2283688.1"/>
    <property type="molecule type" value="Genomic_DNA"/>
</dbReference>
<gene>
    <name evidence="1" type="ORF">GH714_013926</name>
</gene>